<dbReference type="EMBL" id="JAULSV010000006">
    <property type="protein sequence ID" value="KAK0641632.1"/>
    <property type="molecule type" value="Genomic_DNA"/>
</dbReference>
<sequence>MSSLPLPPSLPALFTPHLPPSSSPPSSRPFLTLTFATSLDSSLSLAPGVRTTLSGPASKTMTHYLRSQHASILIGVGTALADDPGLNCRIAGCASPRPIVLDPRGRWGFTEDAKVLQLARAGEGKAPFVFVGGGVEIDEGRRAVLERHGGKYVVMGTDERGRFAWVDVLAAIQREGLGSVMVEGGGEVINSLLRAPENELVDSVIVTIAPTWLGQGGVVVSPERTGEPVRLTGVEWHPLGEDIVLCGKILR</sequence>
<evidence type="ECO:0000256" key="11">
    <source>
        <dbReference type="ARBA" id="ARBA00047550"/>
    </source>
</evidence>
<name>A0AA40CKD3_9PEZI</name>
<keyword evidence="7" id="KW-0521">NADP</keyword>
<evidence type="ECO:0000256" key="9">
    <source>
        <dbReference type="ARBA" id="ARBA00030073"/>
    </source>
</evidence>
<dbReference type="PANTHER" id="PTHR38011:SF7">
    <property type="entry name" value="2,5-DIAMINO-6-RIBOSYLAMINO-4(3H)-PYRIMIDINONE 5'-PHOSPHATE REDUCTASE"/>
    <property type="match status" value="1"/>
</dbReference>
<evidence type="ECO:0000256" key="12">
    <source>
        <dbReference type="ARBA" id="ARBA00049020"/>
    </source>
</evidence>
<evidence type="ECO:0000256" key="7">
    <source>
        <dbReference type="ARBA" id="ARBA00022857"/>
    </source>
</evidence>
<keyword evidence="6" id="KW-0686">Riboflavin biosynthesis</keyword>
<dbReference type="Pfam" id="PF01872">
    <property type="entry name" value="RibD_C"/>
    <property type="match status" value="1"/>
</dbReference>
<accession>A0AA40CKD3</accession>
<proteinExistence type="inferred from homology"/>
<evidence type="ECO:0000256" key="1">
    <source>
        <dbReference type="ARBA" id="ARBA00003555"/>
    </source>
</evidence>
<dbReference type="InterPro" id="IPR050765">
    <property type="entry name" value="Riboflavin_Biosynth_HTPR"/>
</dbReference>
<comment type="similarity">
    <text evidence="3">Belongs to the HTP reductase family.</text>
</comment>
<dbReference type="InterPro" id="IPR002734">
    <property type="entry name" value="RibDG_C"/>
</dbReference>
<evidence type="ECO:0000259" key="13">
    <source>
        <dbReference type="Pfam" id="PF01872"/>
    </source>
</evidence>
<dbReference type="EC" id="1.1.1.302" evidence="4"/>
<keyword evidence="8" id="KW-0560">Oxidoreductase</keyword>
<keyword evidence="15" id="KW-1185">Reference proteome</keyword>
<organism evidence="14 15">
    <name type="scientific">Cercophora newfieldiana</name>
    <dbReference type="NCBI Taxonomy" id="92897"/>
    <lineage>
        <taxon>Eukaryota</taxon>
        <taxon>Fungi</taxon>
        <taxon>Dikarya</taxon>
        <taxon>Ascomycota</taxon>
        <taxon>Pezizomycotina</taxon>
        <taxon>Sordariomycetes</taxon>
        <taxon>Sordariomycetidae</taxon>
        <taxon>Sordariales</taxon>
        <taxon>Lasiosphaeriaceae</taxon>
        <taxon>Cercophora</taxon>
    </lineage>
</organism>
<dbReference type="Proteomes" id="UP001174936">
    <property type="component" value="Unassembled WGS sequence"/>
</dbReference>
<dbReference type="InterPro" id="IPR024072">
    <property type="entry name" value="DHFR-like_dom_sf"/>
</dbReference>
<evidence type="ECO:0000256" key="6">
    <source>
        <dbReference type="ARBA" id="ARBA00022619"/>
    </source>
</evidence>
<dbReference type="GO" id="GO:0008703">
    <property type="term" value="F:5-amino-6-(5-phosphoribosylamino)uracil reductase activity"/>
    <property type="evidence" value="ECO:0007669"/>
    <property type="project" value="InterPro"/>
</dbReference>
<comment type="caution">
    <text evidence="14">The sequence shown here is derived from an EMBL/GenBank/DDBJ whole genome shotgun (WGS) entry which is preliminary data.</text>
</comment>
<dbReference type="Gene3D" id="3.40.430.10">
    <property type="entry name" value="Dihydrofolate Reductase, subunit A"/>
    <property type="match status" value="1"/>
</dbReference>
<evidence type="ECO:0000256" key="2">
    <source>
        <dbReference type="ARBA" id="ARBA00005104"/>
    </source>
</evidence>
<feature type="domain" description="Bacterial bifunctional deaminase-reductase C-terminal" evidence="13">
    <location>
        <begin position="29"/>
        <end position="245"/>
    </location>
</feature>
<comment type="catalytic activity">
    <reaction evidence="12">
        <text>2,5-diamino-6-(1-D-ribitylamino)pyrimidin-4(3H)-one 5'-phosphate + NADP(+) = 2,5-diamino-6-(1-D-ribosylamino)pyrimidin-4(3H)-one 5'-phosphate + NADPH + H(+)</text>
        <dbReference type="Rhea" id="RHEA:27278"/>
        <dbReference type="ChEBI" id="CHEBI:15378"/>
        <dbReference type="ChEBI" id="CHEBI:57783"/>
        <dbReference type="ChEBI" id="CHEBI:58349"/>
        <dbReference type="ChEBI" id="CHEBI:58890"/>
        <dbReference type="ChEBI" id="CHEBI:59545"/>
        <dbReference type="EC" id="1.1.1.302"/>
    </reaction>
</comment>
<evidence type="ECO:0000256" key="8">
    <source>
        <dbReference type="ARBA" id="ARBA00023002"/>
    </source>
</evidence>
<comment type="pathway">
    <text evidence="2">Cofactor biosynthesis; riboflavin biosynthesis.</text>
</comment>
<evidence type="ECO:0000256" key="5">
    <source>
        <dbReference type="ARBA" id="ARBA00015035"/>
    </source>
</evidence>
<evidence type="ECO:0000256" key="10">
    <source>
        <dbReference type="ARBA" id="ARBA00031630"/>
    </source>
</evidence>
<evidence type="ECO:0000313" key="15">
    <source>
        <dbReference type="Proteomes" id="UP001174936"/>
    </source>
</evidence>
<comment type="catalytic activity">
    <reaction evidence="11">
        <text>2,5-diamino-6-(1-D-ribitylamino)pyrimidin-4(3H)-one 5'-phosphate + NAD(+) = 2,5-diamino-6-(1-D-ribosylamino)pyrimidin-4(3H)-one 5'-phosphate + NADH + H(+)</text>
        <dbReference type="Rhea" id="RHEA:27274"/>
        <dbReference type="ChEBI" id="CHEBI:15378"/>
        <dbReference type="ChEBI" id="CHEBI:57540"/>
        <dbReference type="ChEBI" id="CHEBI:57945"/>
        <dbReference type="ChEBI" id="CHEBI:58890"/>
        <dbReference type="ChEBI" id="CHEBI:59545"/>
        <dbReference type="EC" id="1.1.1.302"/>
    </reaction>
</comment>
<evidence type="ECO:0000256" key="3">
    <source>
        <dbReference type="ARBA" id="ARBA00009723"/>
    </source>
</evidence>
<protein>
    <recommendedName>
        <fullName evidence="5">2,5-diamino-6-ribosylamino-4(3H)-pyrimidinone 5'-phosphate reductase</fullName>
        <ecNumber evidence="4">1.1.1.302</ecNumber>
    </recommendedName>
    <alternativeName>
        <fullName evidence="10">2,5-diamino-6-(5-phospho-D-ribosylamino)pyrimidin-4(3H)-one reductase</fullName>
    </alternativeName>
    <alternativeName>
        <fullName evidence="9">2,5-diamino-6-ribitylamino-4(3H)-pyrimidinone 5'-phosphate synthase</fullName>
    </alternativeName>
</protein>
<dbReference type="AlphaFoldDB" id="A0AA40CKD3"/>
<evidence type="ECO:0000313" key="14">
    <source>
        <dbReference type="EMBL" id="KAK0641632.1"/>
    </source>
</evidence>
<gene>
    <name evidence="14" type="ORF">B0T16DRAFT_393883</name>
</gene>
<dbReference type="SUPFAM" id="SSF53597">
    <property type="entry name" value="Dihydrofolate reductase-like"/>
    <property type="match status" value="1"/>
</dbReference>
<reference evidence="14" key="1">
    <citation type="submission" date="2023-06" db="EMBL/GenBank/DDBJ databases">
        <title>Genome-scale phylogeny and comparative genomics of the fungal order Sordariales.</title>
        <authorList>
            <consortium name="Lawrence Berkeley National Laboratory"/>
            <person name="Hensen N."/>
            <person name="Bonometti L."/>
            <person name="Westerberg I."/>
            <person name="Brannstrom I.O."/>
            <person name="Guillou S."/>
            <person name="Cros-Aarteil S."/>
            <person name="Calhoun S."/>
            <person name="Haridas S."/>
            <person name="Kuo A."/>
            <person name="Mondo S."/>
            <person name="Pangilinan J."/>
            <person name="Riley R."/>
            <person name="Labutti K."/>
            <person name="Andreopoulos B."/>
            <person name="Lipzen A."/>
            <person name="Chen C."/>
            <person name="Yanf M."/>
            <person name="Daum C."/>
            <person name="Ng V."/>
            <person name="Clum A."/>
            <person name="Steindorff A."/>
            <person name="Ohm R."/>
            <person name="Martin F."/>
            <person name="Silar P."/>
            <person name="Natvig D."/>
            <person name="Lalanne C."/>
            <person name="Gautier V."/>
            <person name="Ament-Velasquez S.L."/>
            <person name="Kruys A."/>
            <person name="Hutchinson M.I."/>
            <person name="Powell A.J."/>
            <person name="Barry K."/>
            <person name="Miller A.N."/>
            <person name="Grigoriev I.V."/>
            <person name="Debuchy R."/>
            <person name="Gladieux P."/>
            <person name="Thoren M.H."/>
            <person name="Johannesson H."/>
        </authorList>
    </citation>
    <scope>NUCLEOTIDE SEQUENCE</scope>
    <source>
        <strain evidence="14">SMH2532-1</strain>
    </source>
</reference>
<evidence type="ECO:0000256" key="4">
    <source>
        <dbReference type="ARBA" id="ARBA00012851"/>
    </source>
</evidence>
<comment type="function">
    <text evidence="1">Catalyzes an early step in riboflavin biosynthesis, the NADPH-dependent reduction of the ribose side chain of 2,5-diamino-6-ribosylamino-4(3H)-pyrimidinone 5'-phosphate, yielding 2,5-diamino-6-ribitylamino-4(3H)-pyrimidinone 5'-phosphate.</text>
</comment>
<dbReference type="PANTHER" id="PTHR38011">
    <property type="entry name" value="DIHYDROFOLATE REDUCTASE FAMILY PROTEIN (AFU_ORTHOLOGUE AFUA_8G06820)"/>
    <property type="match status" value="1"/>
</dbReference>
<dbReference type="GO" id="GO:0009231">
    <property type="term" value="P:riboflavin biosynthetic process"/>
    <property type="evidence" value="ECO:0007669"/>
    <property type="project" value="UniProtKB-KW"/>
</dbReference>